<dbReference type="EMBL" id="FQVH01000007">
    <property type="protein sequence ID" value="SHE90071.1"/>
    <property type="molecule type" value="Genomic_DNA"/>
</dbReference>
<feature type="signal peptide" evidence="1">
    <location>
        <begin position="1"/>
        <end position="23"/>
    </location>
</feature>
<keyword evidence="1" id="KW-0732">Signal</keyword>
<dbReference type="AlphaFoldDB" id="A0A1M4X9K2"/>
<dbReference type="OrthoDB" id="1726605at2"/>
<keyword evidence="3" id="KW-1185">Reference proteome</keyword>
<dbReference type="Proteomes" id="UP000184088">
    <property type="component" value="Unassembled WGS sequence"/>
</dbReference>
<evidence type="ECO:0000313" key="3">
    <source>
        <dbReference type="Proteomes" id="UP000184088"/>
    </source>
</evidence>
<evidence type="ECO:0000313" key="2">
    <source>
        <dbReference type="EMBL" id="SHE90071.1"/>
    </source>
</evidence>
<gene>
    <name evidence="2" type="ORF">SAMN02746089_00989</name>
</gene>
<evidence type="ECO:0000256" key="1">
    <source>
        <dbReference type="SAM" id="SignalP"/>
    </source>
</evidence>
<name>A0A1M4X9K2_9THEO</name>
<accession>A0A1M4X9K2</accession>
<sequence length="133" mass="14515">MRKLVVFSLITLFMLFSTTVGYAANLINVKSDIDNVKTFDDKYIISGTGVPGTFIAISINKGKPVGLYIGASGLFAKEVLLSEGNNYVIIVARKGDAYQIVKGKIIMLKNILKDIIDGNETIDLEDLINSLLK</sequence>
<feature type="chain" id="PRO_5011979422" evidence="1">
    <location>
        <begin position="24"/>
        <end position="133"/>
    </location>
</feature>
<dbReference type="RefSeq" id="WP_073342235.1">
    <property type="nucleotide sequence ID" value="NZ_FQVH01000007.1"/>
</dbReference>
<proteinExistence type="predicted"/>
<organism evidence="2 3">
    <name type="scientific">Caldanaerobius fijiensis DSM 17918</name>
    <dbReference type="NCBI Taxonomy" id="1121256"/>
    <lineage>
        <taxon>Bacteria</taxon>
        <taxon>Bacillati</taxon>
        <taxon>Bacillota</taxon>
        <taxon>Clostridia</taxon>
        <taxon>Thermoanaerobacterales</taxon>
        <taxon>Thermoanaerobacteraceae</taxon>
        <taxon>Caldanaerobius</taxon>
    </lineage>
</organism>
<dbReference type="STRING" id="1121256.SAMN02746089_00989"/>
<protein>
    <submittedName>
        <fullName evidence="2">Uncharacterized protein</fullName>
    </submittedName>
</protein>
<reference evidence="2 3" key="1">
    <citation type="submission" date="2016-11" db="EMBL/GenBank/DDBJ databases">
        <authorList>
            <person name="Jaros S."/>
            <person name="Januszkiewicz K."/>
            <person name="Wedrychowicz H."/>
        </authorList>
    </citation>
    <scope>NUCLEOTIDE SEQUENCE [LARGE SCALE GENOMIC DNA]</scope>
    <source>
        <strain evidence="2 3">DSM 17918</strain>
    </source>
</reference>